<evidence type="ECO:0000256" key="1">
    <source>
        <dbReference type="SAM" id="MobiDB-lite"/>
    </source>
</evidence>
<protein>
    <submittedName>
        <fullName evidence="2">Uncharacterized protein</fullName>
    </submittedName>
</protein>
<reference evidence="2 3" key="2">
    <citation type="submission" date="2020-04" db="EMBL/GenBank/DDBJ databases">
        <title>Genome sequencing and assembly of multiple isolates from the Colletotrichum gloeosporioides species complex.</title>
        <authorList>
            <person name="Gan P."/>
            <person name="Shirasu K."/>
        </authorList>
    </citation>
    <scope>NUCLEOTIDE SEQUENCE [LARGE SCALE GENOMIC DNA]</scope>
    <source>
        <strain evidence="2 3">Nara gc5</strain>
    </source>
</reference>
<dbReference type="GeneID" id="90980131"/>
<proteinExistence type="predicted"/>
<gene>
    <name evidence="2" type="ORF">CGGC5_v011018</name>
</gene>
<comment type="caution">
    <text evidence="2">The sequence shown here is derived from an EMBL/GenBank/DDBJ whole genome shotgun (WGS) entry which is preliminary data.</text>
</comment>
<dbReference type="RefSeq" id="XP_066008250.1">
    <property type="nucleotide sequence ID" value="XM_066152459.1"/>
</dbReference>
<evidence type="ECO:0000313" key="2">
    <source>
        <dbReference type="EMBL" id="KAF4481122.1"/>
    </source>
</evidence>
<dbReference type="InParanoid" id="A0A7J6IY29"/>
<dbReference type="EMBL" id="ANPB02000006">
    <property type="protein sequence ID" value="KAF4481122.1"/>
    <property type="molecule type" value="Genomic_DNA"/>
</dbReference>
<dbReference type="AlphaFoldDB" id="A0A7J6IY29"/>
<name>A0A7J6IY29_COLFN</name>
<dbReference type="Proteomes" id="UP000011096">
    <property type="component" value="Unassembled WGS sequence"/>
</dbReference>
<feature type="region of interest" description="Disordered" evidence="1">
    <location>
        <begin position="60"/>
        <end position="79"/>
    </location>
</feature>
<accession>A0A7J6IY29</accession>
<reference evidence="2 3" key="1">
    <citation type="submission" date="2012-08" db="EMBL/GenBank/DDBJ databases">
        <authorList>
            <person name="Gan P.H.P."/>
            <person name="Ikeda K."/>
            <person name="Irieda H."/>
            <person name="Narusaka M."/>
            <person name="O'Connell R.J."/>
            <person name="Narusaka Y."/>
            <person name="Takano Y."/>
            <person name="Kubo Y."/>
            <person name="Shirasu K."/>
        </authorList>
    </citation>
    <scope>NUCLEOTIDE SEQUENCE [LARGE SCALE GENOMIC DNA]</scope>
    <source>
        <strain evidence="2 3">Nara gc5</strain>
    </source>
</reference>
<sequence length="182" mass="19957">MVVQPEQGENECDTSRPGSEFNVSYQDSLNVRNEGSLGYHSLHTDTRGIIASQLAAGNHQLPHGPGIDASRHEVDTNPRADCNSVAERVDSDESDDEEDPFISAPVNSVSQVDLIDPQHDELQRVYRATAKDVIHALSHPEFETESEGTLTVPVINGVSPFIMFPISGKAAMYLTQSKKRLM</sequence>
<organism evidence="2 3">
    <name type="scientific">Colletotrichum fructicola (strain Nara gc5)</name>
    <name type="common">Anthracnose fungus</name>
    <name type="synonym">Colletotrichum gloeosporioides (strain Nara gc5)</name>
    <dbReference type="NCBI Taxonomy" id="1213859"/>
    <lineage>
        <taxon>Eukaryota</taxon>
        <taxon>Fungi</taxon>
        <taxon>Dikarya</taxon>
        <taxon>Ascomycota</taxon>
        <taxon>Pezizomycotina</taxon>
        <taxon>Sordariomycetes</taxon>
        <taxon>Hypocreomycetidae</taxon>
        <taxon>Glomerellales</taxon>
        <taxon>Glomerellaceae</taxon>
        <taxon>Colletotrichum</taxon>
        <taxon>Colletotrichum gloeosporioides species complex</taxon>
    </lineage>
</organism>
<keyword evidence="3" id="KW-1185">Reference proteome</keyword>
<feature type="compositionally biased region" description="Basic and acidic residues" evidence="1">
    <location>
        <begin position="69"/>
        <end position="78"/>
    </location>
</feature>
<evidence type="ECO:0000313" key="3">
    <source>
        <dbReference type="Proteomes" id="UP000011096"/>
    </source>
</evidence>
<feature type="region of interest" description="Disordered" evidence="1">
    <location>
        <begin position="1"/>
        <end position="22"/>
    </location>
</feature>